<proteinExistence type="predicted"/>
<name>A0ABW1W7H2_9GAMM</name>
<comment type="caution">
    <text evidence="3">The sequence shown here is derived from an EMBL/GenBank/DDBJ whole genome shotgun (WGS) entry which is preliminary data.</text>
</comment>
<protein>
    <recommendedName>
        <fullName evidence="5">Lipoprotein</fullName>
    </recommendedName>
</protein>
<reference evidence="4" key="1">
    <citation type="journal article" date="2019" name="Int. J. Syst. Evol. Microbiol.">
        <title>The Global Catalogue of Microorganisms (GCM) 10K type strain sequencing project: providing services to taxonomists for standard genome sequencing and annotation.</title>
        <authorList>
            <consortium name="The Broad Institute Genomics Platform"/>
            <consortium name="The Broad Institute Genome Sequencing Center for Infectious Disease"/>
            <person name="Wu L."/>
            <person name="Ma J."/>
        </authorList>
    </citation>
    <scope>NUCLEOTIDE SEQUENCE [LARGE SCALE GENOMIC DNA]</scope>
    <source>
        <strain evidence="4">CCM 2050</strain>
    </source>
</reference>
<accession>A0ABW1W7H2</accession>
<evidence type="ECO:0000256" key="1">
    <source>
        <dbReference type="SAM" id="MobiDB-lite"/>
    </source>
</evidence>
<dbReference type="Proteomes" id="UP001596264">
    <property type="component" value="Unassembled WGS sequence"/>
</dbReference>
<organism evidence="3 4">
    <name type="scientific">Psychrobacter glacincola</name>
    <dbReference type="NCBI Taxonomy" id="56810"/>
    <lineage>
        <taxon>Bacteria</taxon>
        <taxon>Pseudomonadati</taxon>
        <taxon>Pseudomonadota</taxon>
        <taxon>Gammaproteobacteria</taxon>
        <taxon>Moraxellales</taxon>
        <taxon>Moraxellaceae</taxon>
        <taxon>Psychrobacter</taxon>
    </lineage>
</organism>
<evidence type="ECO:0000313" key="4">
    <source>
        <dbReference type="Proteomes" id="UP001596264"/>
    </source>
</evidence>
<dbReference type="PROSITE" id="PS51257">
    <property type="entry name" value="PROKAR_LIPOPROTEIN"/>
    <property type="match status" value="1"/>
</dbReference>
<feature type="region of interest" description="Disordered" evidence="1">
    <location>
        <begin position="25"/>
        <end position="59"/>
    </location>
</feature>
<dbReference type="RefSeq" id="WP_201563466.1">
    <property type="nucleotide sequence ID" value="NZ_CAJGZK010000014.1"/>
</dbReference>
<evidence type="ECO:0000313" key="3">
    <source>
        <dbReference type="EMBL" id="MFC6380567.1"/>
    </source>
</evidence>
<sequence length="367" mass="41833">MQKTILSLTIGLSLFLGLSACQPTSNTSLESNDPKNAEQVNTPTPMPIETTISKPSTPTDSAIDAKTCLSLSNTIKKVDNTSKIDAIYAIQKQLKSCLPTASNDEVLSLLKDYQTMYKRFLSHETDMNTVESELAFFNILSALEQDKKIPKEDLEQISPRLRYLISLIQSDADVSVRHLGEGFYTFDHDLKAMADIFTPYLLPDQKAFIERMATDNQDIFWSDVAITTTFKELVKRAVFWEDYGQRYPNGYAIKDAKFLLDVYRNALFFGSNNTRWVDNNVQTFTQPQYQQLMMQLAKRPNSALAKDAQTYLEFLVLSDSERQQTYPAPSTDEKGYKLDERAMVHYQLKKRCRFLLFGMPMATIESA</sequence>
<feature type="chain" id="PRO_5046125163" description="Lipoprotein" evidence="2">
    <location>
        <begin position="21"/>
        <end position="367"/>
    </location>
</feature>
<evidence type="ECO:0008006" key="5">
    <source>
        <dbReference type="Google" id="ProtNLM"/>
    </source>
</evidence>
<keyword evidence="4" id="KW-1185">Reference proteome</keyword>
<keyword evidence="2" id="KW-0732">Signal</keyword>
<evidence type="ECO:0000256" key="2">
    <source>
        <dbReference type="SAM" id="SignalP"/>
    </source>
</evidence>
<feature type="compositionally biased region" description="Polar residues" evidence="1">
    <location>
        <begin position="50"/>
        <end position="59"/>
    </location>
</feature>
<dbReference type="EMBL" id="JBHSTZ010000008">
    <property type="protein sequence ID" value="MFC6380567.1"/>
    <property type="molecule type" value="Genomic_DNA"/>
</dbReference>
<gene>
    <name evidence="3" type="ORF">ACFP58_03635</name>
</gene>
<feature type="signal peptide" evidence="2">
    <location>
        <begin position="1"/>
        <end position="20"/>
    </location>
</feature>